<dbReference type="InterPro" id="IPR001907">
    <property type="entry name" value="ClpP"/>
</dbReference>
<keyword evidence="3" id="KW-0732">Signal</keyword>
<evidence type="ECO:0000313" key="4">
    <source>
        <dbReference type="EMBL" id="CAD8839221.1"/>
    </source>
</evidence>
<dbReference type="InterPro" id="IPR023562">
    <property type="entry name" value="ClpP/TepA"/>
</dbReference>
<evidence type="ECO:0000256" key="2">
    <source>
        <dbReference type="RuleBase" id="RU003567"/>
    </source>
</evidence>
<dbReference type="CDD" id="cd07017">
    <property type="entry name" value="S14_ClpP_2"/>
    <property type="match status" value="1"/>
</dbReference>
<dbReference type="GO" id="GO:0004176">
    <property type="term" value="F:ATP-dependent peptidase activity"/>
    <property type="evidence" value="ECO:0007669"/>
    <property type="project" value="InterPro"/>
</dbReference>
<dbReference type="PRINTS" id="PR00127">
    <property type="entry name" value="CLPPROTEASEP"/>
</dbReference>
<dbReference type="Pfam" id="PF00574">
    <property type="entry name" value="CLP_protease"/>
    <property type="match status" value="1"/>
</dbReference>
<dbReference type="GO" id="GO:0006515">
    <property type="term" value="P:protein quality control for misfolded or incompletely synthesized proteins"/>
    <property type="evidence" value="ECO:0007669"/>
    <property type="project" value="TreeGrafter"/>
</dbReference>
<dbReference type="SUPFAM" id="SSF52096">
    <property type="entry name" value="ClpP/crotonase"/>
    <property type="match status" value="1"/>
</dbReference>
<protein>
    <recommendedName>
        <fullName evidence="2">ATP-dependent Clp protease proteolytic subunit</fullName>
    </recommendedName>
</protein>
<name>A0A7S1F2P1_NOCSC</name>
<dbReference type="PANTHER" id="PTHR10381:SF11">
    <property type="entry name" value="ATP-DEPENDENT CLP PROTEASE PROTEOLYTIC SUBUNIT, MITOCHONDRIAL"/>
    <property type="match status" value="1"/>
</dbReference>
<dbReference type="AlphaFoldDB" id="A0A7S1F2P1"/>
<dbReference type="EMBL" id="HBFQ01019380">
    <property type="protein sequence ID" value="CAD8839221.1"/>
    <property type="molecule type" value="Transcribed_RNA"/>
</dbReference>
<comment type="similarity">
    <text evidence="1 2">Belongs to the peptidase S14 family.</text>
</comment>
<reference evidence="4" key="1">
    <citation type="submission" date="2021-01" db="EMBL/GenBank/DDBJ databases">
        <authorList>
            <person name="Corre E."/>
            <person name="Pelletier E."/>
            <person name="Niang G."/>
            <person name="Scheremetjew M."/>
            <person name="Finn R."/>
            <person name="Kale V."/>
            <person name="Holt S."/>
            <person name="Cochrane G."/>
            <person name="Meng A."/>
            <person name="Brown T."/>
            <person name="Cohen L."/>
        </authorList>
    </citation>
    <scope>NUCLEOTIDE SEQUENCE</scope>
</reference>
<feature type="signal peptide" evidence="3">
    <location>
        <begin position="1"/>
        <end position="26"/>
    </location>
</feature>
<evidence type="ECO:0000256" key="3">
    <source>
        <dbReference type="SAM" id="SignalP"/>
    </source>
</evidence>
<proteinExistence type="inferred from homology"/>
<evidence type="ECO:0000256" key="1">
    <source>
        <dbReference type="ARBA" id="ARBA00007039"/>
    </source>
</evidence>
<accession>A0A7S1F2P1</accession>
<gene>
    <name evidence="4" type="ORF">NSCI0253_LOCUS13569</name>
</gene>
<feature type="chain" id="PRO_5030969278" description="ATP-dependent Clp protease proteolytic subunit" evidence="3">
    <location>
        <begin position="27"/>
        <end position="261"/>
    </location>
</feature>
<sequence>MSSWFRHAWKARRCLGISACAGVSLASHSQSWVRLEEVSAKDKRKASVPKTFNELYFSVVARTRTIMLTGRIDDESVRQTVAQLMFLDGESPGKPIKLLINSGGGHVQSGLFLYDIMQHLESPVHTVCAGRCSSMAAVVLAGGAKGERAAMPHGRIMIHEPTRGSSSSANAKKLQIDATQIELTRQGLIDLLCQQTGLPRAEVEGLMDHDHYMTPKEAIHVGIIDKVVEPASKIAAAEGVVDKLLEATTASEIEAAEHTRQ</sequence>
<dbReference type="PANTHER" id="PTHR10381">
    <property type="entry name" value="ATP-DEPENDENT CLP PROTEASE PROTEOLYTIC SUBUNIT"/>
    <property type="match status" value="1"/>
</dbReference>
<dbReference type="InterPro" id="IPR029045">
    <property type="entry name" value="ClpP/crotonase-like_dom_sf"/>
</dbReference>
<dbReference type="GO" id="GO:0009368">
    <property type="term" value="C:endopeptidase Clp complex"/>
    <property type="evidence" value="ECO:0007669"/>
    <property type="project" value="TreeGrafter"/>
</dbReference>
<dbReference type="GO" id="GO:0051117">
    <property type="term" value="F:ATPase binding"/>
    <property type="evidence" value="ECO:0007669"/>
    <property type="project" value="TreeGrafter"/>
</dbReference>
<organism evidence="4">
    <name type="scientific">Noctiluca scintillans</name>
    <name type="common">Sea sparkle</name>
    <name type="synonym">Red tide dinoflagellate</name>
    <dbReference type="NCBI Taxonomy" id="2966"/>
    <lineage>
        <taxon>Eukaryota</taxon>
        <taxon>Sar</taxon>
        <taxon>Alveolata</taxon>
        <taxon>Dinophyceae</taxon>
        <taxon>Noctilucales</taxon>
        <taxon>Noctilucaceae</taxon>
        <taxon>Noctiluca</taxon>
    </lineage>
</organism>
<dbReference type="GO" id="GO:0004252">
    <property type="term" value="F:serine-type endopeptidase activity"/>
    <property type="evidence" value="ECO:0007669"/>
    <property type="project" value="InterPro"/>
</dbReference>
<dbReference type="Gene3D" id="3.90.226.10">
    <property type="entry name" value="2-enoyl-CoA Hydratase, Chain A, domain 1"/>
    <property type="match status" value="1"/>
</dbReference>